<name>A0A916U2I4_9ACTN</name>
<dbReference type="Proteomes" id="UP000641514">
    <property type="component" value="Unassembled WGS sequence"/>
</dbReference>
<dbReference type="RefSeq" id="WP_188670428.1">
    <property type="nucleotide sequence ID" value="NZ_BMJH01000001.1"/>
</dbReference>
<evidence type="ECO:0000313" key="2">
    <source>
        <dbReference type="Proteomes" id="UP000641514"/>
    </source>
</evidence>
<evidence type="ECO:0000313" key="1">
    <source>
        <dbReference type="EMBL" id="GGC56000.1"/>
    </source>
</evidence>
<dbReference type="InterPro" id="IPR036388">
    <property type="entry name" value="WH-like_DNA-bd_sf"/>
</dbReference>
<organism evidence="1 2">
    <name type="scientific">Hoyosella rhizosphaerae</name>
    <dbReference type="NCBI Taxonomy" id="1755582"/>
    <lineage>
        <taxon>Bacteria</taxon>
        <taxon>Bacillati</taxon>
        <taxon>Actinomycetota</taxon>
        <taxon>Actinomycetes</taxon>
        <taxon>Mycobacteriales</taxon>
        <taxon>Hoyosellaceae</taxon>
        <taxon>Hoyosella</taxon>
    </lineage>
</organism>
<reference evidence="1" key="1">
    <citation type="journal article" date="2014" name="Int. J. Syst. Evol. Microbiol.">
        <title>Complete genome sequence of Corynebacterium casei LMG S-19264T (=DSM 44701T), isolated from a smear-ripened cheese.</title>
        <authorList>
            <consortium name="US DOE Joint Genome Institute (JGI-PGF)"/>
            <person name="Walter F."/>
            <person name="Albersmeier A."/>
            <person name="Kalinowski J."/>
            <person name="Ruckert C."/>
        </authorList>
    </citation>
    <scope>NUCLEOTIDE SEQUENCE</scope>
    <source>
        <strain evidence="1">CGMCC 1.15478</strain>
    </source>
</reference>
<gene>
    <name evidence="1" type="ORF">GCM10011410_05520</name>
</gene>
<keyword evidence="2" id="KW-1185">Reference proteome</keyword>
<dbReference type="AlphaFoldDB" id="A0A916U2I4"/>
<protein>
    <submittedName>
        <fullName evidence="1">Uncharacterized protein</fullName>
    </submittedName>
</protein>
<comment type="caution">
    <text evidence="1">The sequence shown here is derived from an EMBL/GenBank/DDBJ whole genome shotgun (WGS) entry which is preliminary data.</text>
</comment>
<dbReference type="EMBL" id="BMJH01000001">
    <property type="protein sequence ID" value="GGC56000.1"/>
    <property type="molecule type" value="Genomic_DNA"/>
</dbReference>
<sequence length="305" mass="33353">MTDDYQVCLALARSVHAGLSKIVAESGVTQSDSQSAVERLRLVGLVRRSRDIDEAYRLVHPAFWAARSVIHRLHTRPAETTVPGLREIGGFAGLQQLLDVWRCTRAQASSPTSLDTFSTMVEEILIKARHDVTLLHTYPIADTAGFLHHTLEYLSCRGISIRVVRDARFMSAPEWTPYSQTLAERNIPVLTAAELPGRGVVIDGGRLALVHEGEHTTRIYTDHSPFGPEISVGEFAQFPQPPLLVILNQLCSGASVGRVAESLGMANRTVLRARDRLRATFNAHDTPGLVFNAAALGLIDPPPTA</sequence>
<proteinExistence type="predicted"/>
<reference evidence="1" key="2">
    <citation type="submission" date="2020-09" db="EMBL/GenBank/DDBJ databases">
        <authorList>
            <person name="Sun Q."/>
            <person name="Zhou Y."/>
        </authorList>
    </citation>
    <scope>NUCLEOTIDE SEQUENCE</scope>
    <source>
        <strain evidence="1">CGMCC 1.15478</strain>
    </source>
</reference>
<dbReference type="Gene3D" id="1.10.10.10">
    <property type="entry name" value="Winged helix-like DNA-binding domain superfamily/Winged helix DNA-binding domain"/>
    <property type="match status" value="1"/>
</dbReference>
<accession>A0A916U2I4</accession>